<evidence type="ECO:0000256" key="3">
    <source>
        <dbReference type="ARBA" id="ARBA00022487"/>
    </source>
</evidence>
<comment type="similarity">
    <text evidence="2 8">Belongs to the cutinase family.</text>
</comment>
<feature type="signal peptide" evidence="8">
    <location>
        <begin position="1"/>
        <end position="30"/>
    </location>
</feature>
<keyword evidence="4 8" id="KW-0964">Secreted</keyword>
<evidence type="ECO:0000256" key="7">
    <source>
        <dbReference type="ARBA" id="ARBA00023157"/>
    </source>
</evidence>
<evidence type="ECO:0000256" key="8">
    <source>
        <dbReference type="RuleBase" id="RU361263"/>
    </source>
</evidence>
<evidence type="ECO:0000256" key="1">
    <source>
        <dbReference type="ARBA" id="ARBA00004613"/>
    </source>
</evidence>
<keyword evidence="5 8" id="KW-0732">Signal</keyword>
<feature type="region of interest" description="Disordered" evidence="9">
    <location>
        <begin position="297"/>
        <end position="319"/>
    </location>
</feature>
<feature type="compositionally biased region" description="Low complexity" evidence="9">
    <location>
        <begin position="308"/>
        <end position="319"/>
    </location>
</feature>
<organism evidence="10 11">
    <name type="scientific">Tsukamurella columbiensis</name>
    <dbReference type="NCBI Taxonomy" id="128509"/>
    <lineage>
        <taxon>Bacteria</taxon>
        <taxon>Bacillati</taxon>
        <taxon>Actinomycetota</taxon>
        <taxon>Actinomycetes</taxon>
        <taxon>Mycobacteriales</taxon>
        <taxon>Tsukamurellaceae</taxon>
        <taxon>Tsukamurella</taxon>
    </lineage>
</organism>
<evidence type="ECO:0000313" key="10">
    <source>
        <dbReference type="EMBL" id="NMD58304.1"/>
    </source>
</evidence>
<evidence type="ECO:0000256" key="2">
    <source>
        <dbReference type="ARBA" id="ARBA00007534"/>
    </source>
</evidence>
<dbReference type="InterPro" id="IPR043580">
    <property type="entry name" value="CUTINASE_1"/>
</dbReference>
<dbReference type="PANTHER" id="PTHR33630:SF9">
    <property type="entry name" value="CUTINASE 4"/>
    <property type="match status" value="1"/>
</dbReference>
<dbReference type="RefSeq" id="WP_191834301.1">
    <property type="nucleotide sequence ID" value="NZ_JABARZ010000032.1"/>
</dbReference>
<dbReference type="InterPro" id="IPR029058">
    <property type="entry name" value="AB_hydrolase_fold"/>
</dbReference>
<comment type="caution">
    <text evidence="10">The sequence shown here is derived from an EMBL/GenBank/DDBJ whole genome shotgun (WGS) entry which is preliminary data.</text>
</comment>
<evidence type="ECO:0000256" key="5">
    <source>
        <dbReference type="ARBA" id="ARBA00022729"/>
    </source>
</evidence>
<reference evidence="10 11" key="1">
    <citation type="submission" date="2020-04" db="EMBL/GenBank/DDBJ databases">
        <title>MicrobeNet Type strains.</title>
        <authorList>
            <person name="Nicholson A.C."/>
        </authorList>
    </citation>
    <scope>NUCLEOTIDE SEQUENCE [LARGE SCALE GENOMIC DNA]</scope>
    <source>
        <strain evidence="10 11">ATCC BAA-330</strain>
    </source>
</reference>
<dbReference type="EC" id="3.1.1.-" evidence="8"/>
<evidence type="ECO:0000256" key="6">
    <source>
        <dbReference type="ARBA" id="ARBA00022801"/>
    </source>
</evidence>
<keyword evidence="6 8" id="KW-0378">Hydrolase</keyword>
<accession>A0ABX1LJ29</accession>
<proteinExistence type="inferred from homology"/>
<dbReference type="Gene3D" id="3.40.50.1820">
    <property type="entry name" value="alpha/beta hydrolase"/>
    <property type="match status" value="1"/>
</dbReference>
<evidence type="ECO:0000256" key="9">
    <source>
        <dbReference type="SAM" id="MobiDB-lite"/>
    </source>
</evidence>
<dbReference type="PROSITE" id="PS00155">
    <property type="entry name" value="CUTINASE_1"/>
    <property type="match status" value="1"/>
</dbReference>
<gene>
    <name evidence="10" type="ORF">HHU10_22050</name>
</gene>
<dbReference type="InterPro" id="IPR000675">
    <property type="entry name" value="Cutinase/axe"/>
</dbReference>
<keyword evidence="3 8" id="KW-0719">Serine esterase</keyword>
<sequence length="416" mass="41788">MKIRQALVGALSALALAVSPVVLLAPTAAADPGGCGTMQVIAAPGTTETHVGDTRPMAQRGLMGNWGQQLQQRVPGAQVQMVSYPAQVGGPVAGLVTGQQTPEKASVGQGYSTMQTMLQQTAARCPGTPIVLSGYSQGAQIAGDLCSSVGQGKVAGVQARQIRSCELFGDPKKGSGDKTMGGRETPFSGLLGNGRDMGELANRTYQACEISDPICSYRATEVAQGLGGNPQVGANSPQAQSIATQLLNFKPQYGGSNSIWQVAADAIGPWAAFQSQHTGYATGTNFGGTSAVGSSVNRLASGKESPLSAPSQQATNPAAQQQAQTQQVAQAIPGLTALFSGVRPMATSATPSATSVTQAAGRAAPTAFAGGVQPYGLQVQPGAGMVVPSAGASTPGLQNVDAQGLGTLAGVLAGVR</sequence>
<evidence type="ECO:0000256" key="4">
    <source>
        <dbReference type="ARBA" id="ARBA00022525"/>
    </source>
</evidence>
<dbReference type="Proteomes" id="UP000556611">
    <property type="component" value="Unassembled WGS sequence"/>
</dbReference>
<comment type="subcellular location">
    <subcellularLocation>
        <location evidence="1 8">Secreted</location>
    </subcellularLocation>
</comment>
<dbReference type="EMBL" id="JABARZ010000032">
    <property type="protein sequence ID" value="NMD58304.1"/>
    <property type="molecule type" value="Genomic_DNA"/>
</dbReference>
<dbReference type="PANTHER" id="PTHR33630">
    <property type="entry name" value="CUTINASE RV1984C-RELATED-RELATED"/>
    <property type="match status" value="1"/>
</dbReference>
<name>A0ABX1LJ29_9ACTN</name>
<dbReference type="SMART" id="SM01110">
    <property type="entry name" value="Cutinase"/>
    <property type="match status" value="1"/>
</dbReference>
<keyword evidence="7" id="KW-1015">Disulfide bond</keyword>
<dbReference type="SUPFAM" id="SSF53474">
    <property type="entry name" value="alpha/beta-Hydrolases"/>
    <property type="match status" value="1"/>
</dbReference>
<comment type="function">
    <text evidence="8">Catalyzes the hydrolysis of complex carboxylic polyesters found in the cell wall of plants. Degrades cutin, a macromolecule that forms the structure of the plant cuticle.</text>
</comment>
<feature type="chain" id="PRO_5045012295" description="Cutinase" evidence="8">
    <location>
        <begin position="31"/>
        <end position="416"/>
    </location>
</feature>
<feature type="region of interest" description="Disordered" evidence="9">
    <location>
        <begin position="168"/>
        <end position="193"/>
    </location>
</feature>
<dbReference type="Pfam" id="PF01083">
    <property type="entry name" value="Cutinase"/>
    <property type="match status" value="1"/>
</dbReference>
<protein>
    <recommendedName>
        <fullName evidence="8">Cutinase</fullName>
        <ecNumber evidence="8">3.1.1.-</ecNumber>
    </recommendedName>
</protein>
<keyword evidence="11" id="KW-1185">Reference proteome</keyword>
<evidence type="ECO:0000313" key="11">
    <source>
        <dbReference type="Proteomes" id="UP000556611"/>
    </source>
</evidence>